<proteinExistence type="predicted"/>
<dbReference type="Proteomes" id="UP001363622">
    <property type="component" value="Unassembled WGS sequence"/>
</dbReference>
<evidence type="ECO:0000313" key="1">
    <source>
        <dbReference type="EMBL" id="KAK7521769.1"/>
    </source>
</evidence>
<dbReference type="EMBL" id="JBBPHU010000002">
    <property type="protein sequence ID" value="KAK7521769.1"/>
    <property type="molecule type" value="Genomic_DNA"/>
</dbReference>
<gene>
    <name evidence="1" type="ORF">IWZ03DRAFT_369391</name>
</gene>
<organism evidence="1 2">
    <name type="scientific">Phyllosticta citriasiana</name>
    <dbReference type="NCBI Taxonomy" id="595635"/>
    <lineage>
        <taxon>Eukaryota</taxon>
        <taxon>Fungi</taxon>
        <taxon>Dikarya</taxon>
        <taxon>Ascomycota</taxon>
        <taxon>Pezizomycotina</taxon>
        <taxon>Dothideomycetes</taxon>
        <taxon>Dothideomycetes incertae sedis</taxon>
        <taxon>Botryosphaeriales</taxon>
        <taxon>Phyllostictaceae</taxon>
        <taxon>Phyllosticta</taxon>
    </lineage>
</organism>
<comment type="caution">
    <text evidence="1">The sequence shown here is derived from an EMBL/GenBank/DDBJ whole genome shotgun (WGS) entry which is preliminary data.</text>
</comment>
<sequence length="237" mass="26263">MPAPRGAHRSPAALPSCCLLDAAHREPTVRQFRKVLAPKVHLRAWLAGWLAAAPLSIPSTSHAMTDRPVCSHDSPTHPPPPARRRCTSCHWPRRVSTYLSCAVVTMRSVLPRRPAQSSFARLSDSFTLSRCLLFRRPRRHPARPSPGTALGQAAATTVARTRRRLQGNDATTSSPHDTLVLTLCQAATRNFFSITLPLLVTGMALLHPRLRFFENKSQKHDEACCPQNVVIRPASWK</sequence>
<protein>
    <submittedName>
        <fullName evidence="1">Uncharacterized protein</fullName>
    </submittedName>
</protein>
<keyword evidence="2" id="KW-1185">Reference proteome</keyword>
<accession>A0ABR1KVU6</accession>
<name>A0ABR1KVU6_9PEZI</name>
<reference evidence="1 2" key="1">
    <citation type="submission" date="2024-04" db="EMBL/GenBank/DDBJ databases">
        <title>Phyllosticta paracitricarpa is synonymous to the EU quarantine fungus P. citricarpa based on phylogenomic analyses.</title>
        <authorList>
            <consortium name="Lawrence Berkeley National Laboratory"/>
            <person name="Van Ingen-Buijs V.A."/>
            <person name="Van Westerhoven A.C."/>
            <person name="Haridas S."/>
            <person name="Skiadas P."/>
            <person name="Martin F."/>
            <person name="Groenewald J.Z."/>
            <person name="Crous P.W."/>
            <person name="Seidl M.F."/>
        </authorList>
    </citation>
    <scope>NUCLEOTIDE SEQUENCE [LARGE SCALE GENOMIC DNA]</scope>
    <source>
        <strain evidence="1 2">CBS 123371</strain>
    </source>
</reference>
<evidence type="ECO:0000313" key="2">
    <source>
        <dbReference type="Proteomes" id="UP001363622"/>
    </source>
</evidence>